<reference evidence="1" key="1">
    <citation type="journal article" date="2015" name="Nature">
        <title>Complex archaea that bridge the gap between prokaryotes and eukaryotes.</title>
        <authorList>
            <person name="Spang A."/>
            <person name="Saw J.H."/>
            <person name="Jorgensen S.L."/>
            <person name="Zaremba-Niedzwiedzka K."/>
            <person name="Martijn J."/>
            <person name="Lind A.E."/>
            <person name="van Eijk R."/>
            <person name="Schleper C."/>
            <person name="Guy L."/>
            <person name="Ettema T.J."/>
        </authorList>
    </citation>
    <scope>NUCLEOTIDE SEQUENCE</scope>
</reference>
<dbReference type="EMBL" id="LAZR01022301">
    <property type="protein sequence ID" value="KKL82345.1"/>
    <property type="molecule type" value="Genomic_DNA"/>
</dbReference>
<protein>
    <submittedName>
        <fullName evidence="1">Uncharacterized protein</fullName>
    </submittedName>
</protein>
<name>A0A0F9HKV4_9ZZZZ</name>
<evidence type="ECO:0000313" key="1">
    <source>
        <dbReference type="EMBL" id="KKL82345.1"/>
    </source>
</evidence>
<organism evidence="1">
    <name type="scientific">marine sediment metagenome</name>
    <dbReference type="NCBI Taxonomy" id="412755"/>
    <lineage>
        <taxon>unclassified sequences</taxon>
        <taxon>metagenomes</taxon>
        <taxon>ecological metagenomes</taxon>
    </lineage>
</organism>
<proteinExistence type="predicted"/>
<sequence>LIVKGKPLSEIITKYICRKHLKLRFKDEEKFCSECGDALITKKEERWEEPYLYDILEEDKYEDLFYQVDSENEDMVWIANEVFSMSRDHILDEYELVEIDEEMIKNYVENFKTNHEEVIEVLKERVVSFEIKFGVVIYYN</sequence>
<feature type="non-terminal residue" evidence="1">
    <location>
        <position position="1"/>
    </location>
</feature>
<gene>
    <name evidence="1" type="ORF">LCGC14_1985730</name>
</gene>
<comment type="caution">
    <text evidence="1">The sequence shown here is derived from an EMBL/GenBank/DDBJ whole genome shotgun (WGS) entry which is preliminary data.</text>
</comment>
<accession>A0A0F9HKV4</accession>
<dbReference type="AlphaFoldDB" id="A0A0F9HKV4"/>